<keyword evidence="1" id="KW-1133">Transmembrane helix</keyword>
<proteinExistence type="predicted"/>
<evidence type="ECO:0000313" key="4">
    <source>
        <dbReference type="Proteomes" id="UP000737171"/>
    </source>
</evidence>
<comment type="caution">
    <text evidence="3">The sequence shown here is derived from an EMBL/GenBank/DDBJ whole genome shotgun (WGS) entry which is preliminary data.</text>
</comment>
<dbReference type="EMBL" id="JABRWJ010000008">
    <property type="protein sequence ID" value="NRF70205.1"/>
    <property type="molecule type" value="Genomic_DNA"/>
</dbReference>
<organism evidence="3 4">
    <name type="scientific">Pseudaquabacterium terrae</name>
    <dbReference type="NCBI Taxonomy" id="2732868"/>
    <lineage>
        <taxon>Bacteria</taxon>
        <taxon>Pseudomonadati</taxon>
        <taxon>Pseudomonadota</taxon>
        <taxon>Betaproteobacteria</taxon>
        <taxon>Burkholderiales</taxon>
        <taxon>Sphaerotilaceae</taxon>
        <taxon>Pseudaquabacterium</taxon>
    </lineage>
</organism>
<gene>
    <name evidence="3" type="ORF">HLB44_24665</name>
</gene>
<dbReference type="InterPro" id="IPR025295">
    <property type="entry name" value="eCIS_core_dom"/>
</dbReference>
<name>A0ABX2ENJ0_9BURK</name>
<dbReference type="RefSeq" id="WP_173128757.1">
    <property type="nucleotide sequence ID" value="NZ_JABRWJ010000008.1"/>
</dbReference>
<evidence type="ECO:0000259" key="2">
    <source>
        <dbReference type="Pfam" id="PF13699"/>
    </source>
</evidence>
<reference evidence="3 4" key="1">
    <citation type="submission" date="2020-05" db="EMBL/GenBank/DDBJ databases">
        <title>Aquincola sp. isolate from soil.</title>
        <authorList>
            <person name="Han J."/>
            <person name="Kim D.-U."/>
        </authorList>
    </citation>
    <scope>NUCLEOTIDE SEQUENCE [LARGE SCALE GENOMIC DNA]</scope>
    <source>
        <strain evidence="3 4">S2</strain>
    </source>
</reference>
<dbReference type="Proteomes" id="UP000737171">
    <property type="component" value="Unassembled WGS sequence"/>
</dbReference>
<feature type="domain" description="eCIS core" evidence="2">
    <location>
        <begin position="43"/>
        <end position="93"/>
    </location>
</feature>
<evidence type="ECO:0000313" key="3">
    <source>
        <dbReference type="EMBL" id="NRF70205.1"/>
    </source>
</evidence>
<evidence type="ECO:0000256" key="1">
    <source>
        <dbReference type="SAM" id="Phobius"/>
    </source>
</evidence>
<protein>
    <submittedName>
        <fullName evidence="3">DUF4157 domain-containing protein</fullName>
    </submittedName>
</protein>
<sequence>MHSGAVAKVLWASPCSLVGLLVVALLLPLRARARIADGTLQATWRDDEAACGALARRLPYRAITLGHVIVAVTRGDLQRSLAHELVHVRQVERWGVFFFPAYAASSLWQWLRGRRAYWDNWFEVDARRRSSDDSRRR</sequence>
<accession>A0ABX2ENJ0</accession>
<feature type="transmembrane region" description="Helical" evidence="1">
    <location>
        <begin position="6"/>
        <end position="27"/>
    </location>
</feature>
<keyword evidence="1" id="KW-0472">Membrane</keyword>
<dbReference type="Pfam" id="PF13699">
    <property type="entry name" value="eCIS_core"/>
    <property type="match status" value="1"/>
</dbReference>
<keyword evidence="1" id="KW-0812">Transmembrane</keyword>
<keyword evidence="4" id="KW-1185">Reference proteome</keyword>